<protein>
    <recommendedName>
        <fullName evidence="4">Cyclin N-terminal domain-containing protein</fullName>
    </recommendedName>
</protein>
<evidence type="ECO:0000313" key="2">
    <source>
        <dbReference type="EMBL" id="RHZ86691.1"/>
    </source>
</evidence>
<feature type="region of interest" description="Disordered" evidence="1">
    <location>
        <begin position="170"/>
        <end position="206"/>
    </location>
</feature>
<evidence type="ECO:0000313" key="3">
    <source>
        <dbReference type="Proteomes" id="UP000266861"/>
    </source>
</evidence>
<feature type="compositionally biased region" description="Low complexity" evidence="1">
    <location>
        <begin position="188"/>
        <end position="201"/>
    </location>
</feature>
<dbReference type="CDD" id="cd20557">
    <property type="entry name" value="CYCLIN_ScPCL1-like"/>
    <property type="match status" value="1"/>
</dbReference>
<evidence type="ECO:0008006" key="4">
    <source>
        <dbReference type="Google" id="ProtNLM"/>
    </source>
</evidence>
<accession>A0A397JF89</accession>
<dbReference type="Proteomes" id="UP000266861">
    <property type="component" value="Unassembled WGS sequence"/>
</dbReference>
<reference evidence="2 3" key="1">
    <citation type="submission" date="2018-08" db="EMBL/GenBank/DDBJ databases">
        <title>Genome and evolution of the arbuscular mycorrhizal fungus Diversispora epigaea (formerly Glomus versiforme) and its bacterial endosymbionts.</title>
        <authorList>
            <person name="Sun X."/>
            <person name="Fei Z."/>
            <person name="Harrison M."/>
        </authorList>
    </citation>
    <scope>NUCLEOTIDE SEQUENCE [LARGE SCALE GENOMIC DNA]</scope>
    <source>
        <strain evidence="2 3">IT104</strain>
    </source>
</reference>
<sequence>MTCLAYYDNSSSNTSNTFHATIQCNVNNVNEEVGEEKVVNNSIASSCHKPLPTALTDFIAESMCGILATCQAPQSQNWDYIPLPELVFFVEKVTTKAKIDYHTAIVALILVSRLKKNLPKNALGEYDTCHRLFLSAILVASKDLTRPYKLTQLSTPSSSQEELPLSLAIEQQQQQQRDNQFPPDLILSSPSSSMTSSSPSSCEEDHDDFNINNNINHHITNSKLAEISGIYNVQDVNQMEDSFLKLLGRQIWVYSDDVNNFIEENKNALGIC</sequence>
<dbReference type="STRING" id="1348612.A0A397JF89"/>
<gene>
    <name evidence="2" type="ORF">Glove_46g73</name>
</gene>
<organism evidence="2 3">
    <name type="scientific">Diversispora epigaea</name>
    <dbReference type="NCBI Taxonomy" id="1348612"/>
    <lineage>
        <taxon>Eukaryota</taxon>
        <taxon>Fungi</taxon>
        <taxon>Fungi incertae sedis</taxon>
        <taxon>Mucoromycota</taxon>
        <taxon>Glomeromycotina</taxon>
        <taxon>Glomeromycetes</taxon>
        <taxon>Diversisporales</taxon>
        <taxon>Diversisporaceae</taxon>
        <taxon>Diversispora</taxon>
    </lineage>
</organism>
<dbReference type="EMBL" id="PQFF01000043">
    <property type="protein sequence ID" value="RHZ86691.1"/>
    <property type="molecule type" value="Genomic_DNA"/>
</dbReference>
<keyword evidence="3" id="KW-1185">Reference proteome</keyword>
<dbReference type="OrthoDB" id="2440797at2759"/>
<proteinExistence type="predicted"/>
<evidence type="ECO:0000256" key="1">
    <source>
        <dbReference type="SAM" id="MobiDB-lite"/>
    </source>
</evidence>
<dbReference type="Gene3D" id="1.10.472.10">
    <property type="entry name" value="Cyclin-like"/>
    <property type="match status" value="1"/>
</dbReference>
<comment type="caution">
    <text evidence="2">The sequence shown here is derived from an EMBL/GenBank/DDBJ whole genome shotgun (WGS) entry which is preliminary data.</text>
</comment>
<name>A0A397JF89_9GLOM</name>
<dbReference type="AlphaFoldDB" id="A0A397JF89"/>